<dbReference type="AlphaFoldDB" id="A0AAW1XD53"/>
<evidence type="ECO:0000256" key="1">
    <source>
        <dbReference type="SAM" id="Phobius"/>
    </source>
</evidence>
<accession>A0AAW1XD53</accession>
<keyword evidence="1" id="KW-0472">Membrane</keyword>
<gene>
    <name evidence="2" type="ORF">M0R45_021997</name>
</gene>
<feature type="transmembrane region" description="Helical" evidence="1">
    <location>
        <begin position="152"/>
        <end position="172"/>
    </location>
</feature>
<organism evidence="2 3">
    <name type="scientific">Rubus argutus</name>
    <name type="common">Southern blackberry</name>
    <dbReference type="NCBI Taxonomy" id="59490"/>
    <lineage>
        <taxon>Eukaryota</taxon>
        <taxon>Viridiplantae</taxon>
        <taxon>Streptophyta</taxon>
        <taxon>Embryophyta</taxon>
        <taxon>Tracheophyta</taxon>
        <taxon>Spermatophyta</taxon>
        <taxon>Magnoliopsida</taxon>
        <taxon>eudicotyledons</taxon>
        <taxon>Gunneridae</taxon>
        <taxon>Pentapetalae</taxon>
        <taxon>rosids</taxon>
        <taxon>fabids</taxon>
        <taxon>Rosales</taxon>
        <taxon>Rosaceae</taxon>
        <taxon>Rosoideae</taxon>
        <taxon>Rosoideae incertae sedis</taxon>
        <taxon>Rubus</taxon>
    </lineage>
</organism>
<feature type="transmembrane region" description="Helical" evidence="1">
    <location>
        <begin position="222"/>
        <end position="246"/>
    </location>
</feature>
<name>A0AAW1XD53_RUBAR</name>
<dbReference type="InterPro" id="IPR018710">
    <property type="entry name" value="DUF2232"/>
</dbReference>
<sequence>MIPLQIHHLTPPLSISQTTPPYTRPSLPHLLSPFSQRIDFSPKPNLFPFSPILLSKPNFKLFRASESRTLIYGNEDEEATGISTDLDDLSPNGVVYRKTLALVECSMLAALTGLVYFLSNSLAIENYFACFFSLPIVITSMRWGIAAGRKTMVATTMLLLVLSGPVKASTYLLKHGLVGFTMGSLWRSRANWTLSVLFCAIVRALGSVGYVLITSFLIRENIFALITINIHASLTFIFTAAGIYTVPSMEAIYALFSILVFINSASFTFLLHLLYAAFLSRLGMKASLRLPRWLEKAI</sequence>
<reference evidence="2 3" key="1">
    <citation type="journal article" date="2023" name="G3 (Bethesda)">
        <title>A chromosome-length genome assembly and annotation of blackberry (Rubus argutus, cv. 'Hillquist').</title>
        <authorList>
            <person name="Bruna T."/>
            <person name="Aryal R."/>
            <person name="Dudchenko O."/>
            <person name="Sargent D.J."/>
            <person name="Mead D."/>
            <person name="Buti M."/>
            <person name="Cavallini A."/>
            <person name="Hytonen T."/>
            <person name="Andres J."/>
            <person name="Pham M."/>
            <person name="Weisz D."/>
            <person name="Mascagni F."/>
            <person name="Usai G."/>
            <person name="Natali L."/>
            <person name="Bassil N."/>
            <person name="Fernandez G.E."/>
            <person name="Lomsadze A."/>
            <person name="Armour M."/>
            <person name="Olukolu B."/>
            <person name="Poorten T."/>
            <person name="Britton C."/>
            <person name="Davik J."/>
            <person name="Ashrafi H."/>
            <person name="Aiden E.L."/>
            <person name="Borodovsky M."/>
            <person name="Worthington M."/>
        </authorList>
    </citation>
    <scope>NUCLEOTIDE SEQUENCE [LARGE SCALE GENOMIC DNA]</scope>
    <source>
        <strain evidence="2">PI 553951</strain>
    </source>
</reference>
<feature type="transmembrane region" description="Helical" evidence="1">
    <location>
        <begin position="252"/>
        <end position="279"/>
    </location>
</feature>
<dbReference type="Pfam" id="PF09991">
    <property type="entry name" value="DUF2232"/>
    <property type="match status" value="1"/>
</dbReference>
<dbReference type="Proteomes" id="UP001457282">
    <property type="component" value="Unassembled WGS sequence"/>
</dbReference>
<dbReference type="PANTHER" id="PTHR37185:SF3">
    <property type="entry name" value="MEMBRANE PROTEIN"/>
    <property type="match status" value="1"/>
</dbReference>
<dbReference type="PANTHER" id="PTHR37185">
    <property type="entry name" value="MEMBRANE PROTEIN"/>
    <property type="match status" value="1"/>
</dbReference>
<dbReference type="EMBL" id="JBEDUW010000004">
    <property type="protein sequence ID" value="KAK9934868.1"/>
    <property type="molecule type" value="Genomic_DNA"/>
</dbReference>
<feature type="transmembrane region" description="Helical" evidence="1">
    <location>
        <begin position="99"/>
        <end position="118"/>
    </location>
</feature>
<keyword evidence="1" id="KW-1133">Transmembrane helix</keyword>
<keyword evidence="3" id="KW-1185">Reference proteome</keyword>
<evidence type="ECO:0000313" key="3">
    <source>
        <dbReference type="Proteomes" id="UP001457282"/>
    </source>
</evidence>
<keyword evidence="1" id="KW-0812">Transmembrane</keyword>
<comment type="caution">
    <text evidence="2">The sequence shown here is derived from an EMBL/GenBank/DDBJ whole genome shotgun (WGS) entry which is preliminary data.</text>
</comment>
<evidence type="ECO:0000313" key="2">
    <source>
        <dbReference type="EMBL" id="KAK9934868.1"/>
    </source>
</evidence>
<proteinExistence type="predicted"/>
<feature type="transmembrane region" description="Helical" evidence="1">
    <location>
        <begin position="124"/>
        <end position="145"/>
    </location>
</feature>
<protein>
    <submittedName>
        <fullName evidence="2">Uncharacterized protein</fullName>
    </submittedName>
</protein>
<feature type="transmembrane region" description="Helical" evidence="1">
    <location>
        <begin position="192"/>
        <end position="213"/>
    </location>
</feature>